<evidence type="ECO:0000256" key="6">
    <source>
        <dbReference type="ARBA" id="ARBA00022737"/>
    </source>
</evidence>
<dbReference type="PRINTS" id="PR00170">
    <property type="entry name" value="NACHANNEL"/>
</dbReference>
<evidence type="ECO:0000256" key="9">
    <source>
        <dbReference type="ARBA" id="ARBA00023053"/>
    </source>
</evidence>
<feature type="transmembrane region" description="Helical" evidence="16">
    <location>
        <begin position="1566"/>
        <end position="1583"/>
    </location>
</feature>
<dbReference type="Gene3D" id="1.20.120.350">
    <property type="entry name" value="Voltage-gated potassium channels. Chain C"/>
    <property type="match status" value="4"/>
</dbReference>
<dbReference type="RefSeq" id="XP_066925642.1">
    <property type="nucleotide sequence ID" value="XM_067069541.1"/>
</dbReference>
<protein>
    <recommendedName>
        <fullName evidence="16">Sodium channel protein</fullName>
    </recommendedName>
</protein>
<feature type="region of interest" description="Disordered" evidence="17">
    <location>
        <begin position="93"/>
        <end position="121"/>
    </location>
</feature>
<evidence type="ECO:0000313" key="19">
    <source>
        <dbReference type="EnsemblMetazoa" id="CLYHEMP000054.2"/>
    </source>
</evidence>
<dbReference type="PANTHER" id="PTHR10037:SF62">
    <property type="entry name" value="SODIUM CHANNEL PROTEIN 60E"/>
    <property type="match status" value="1"/>
</dbReference>
<keyword evidence="10 16" id="KW-0406">Ion transport</keyword>
<dbReference type="GeneID" id="136813033"/>
<dbReference type="FunFam" id="1.10.287.70:FF:000047">
    <property type="entry name" value="Sodium channel protein"/>
    <property type="match status" value="1"/>
</dbReference>
<keyword evidence="2 16" id="KW-0813">Transport</keyword>
<feature type="region of interest" description="Disordered" evidence="17">
    <location>
        <begin position="2125"/>
        <end position="2252"/>
    </location>
</feature>
<keyword evidence="4" id="KW-1003">Cell membrane</keyword>
<evidence type="ECO:0000256" key="17">
    <source>
        <dbReference type="SAM" id="MobiDB-lite"/>
    </source>
</evidence>
<keyword evidence="3 16" id="KW-0894">Sodium channel</keyword>
<evidence type="ECO:0000313" key="20">
    <source>
        <dbReference type="Proteomes" id="UP000594262"/>
    </source>
</evidence>
<evidence type="ECO:0000256" key="1">
    <source>
        <dbReference type="ARBA" id="ARBA00004651"/>
    </source>
</evidence>
<keyword evidence="15 16" id="KW-0407">Ion channel</keyword>
<sequence length="2252" mass="253950">MIPLPDIQISAYENQRDDDEPGKHDETEHLLDDTNKGVPASYPLSGFERGKNYLSPLMSRELRRFISSPIKESCFDFIDNDDSDDMIDLTLTSSSSSESECEEEAEEAKENDSETPFQRRSIRRETLRENRYSVAAAATALASAERRISAMNNRKKDPTALRLAKSFVHKVVGKDKTFLVLASRLGKVYVYRFSKAKSLWAFGPTNPIRKIIIYLITNQIFEFFVILTILVNCVFLALNDAPEEAEYFFTAIYTTEMVLKIIAKGFVLHNFAYLRDPWNWLDFVVVLLGYVTLAPTITVNFHGIRTFRVLRALRTISAIEGLKTMVNALLKSMRMLSDVLILTAFFLCVFALVGLQLFSGQFHNRCVHNNFTISPYNTSWSSHVSNETNWYKEFTICGNNTGSRQCPTNYTCLPHAGPNPNYGFTSYDDFGWALLTSFQLVTLDYWEDVYLHIASSMGPWYVLYFMIVIFFGSFYLINLVLAVVAVSYQQETAQNADLESQYEFLREVAASYSLHKRILPKLLFDDSTIDDISNLPCVKKGPSVIILSSTKNNKSKRAANKSIAFGRCFHVSKRTVSESSNADSEEPQNPQQQEESSAIARKKLTNVINRVKMDRERDKLKDERNKTEDVAVVGEHGRRKLNIASVKSVGRTLYVPTTPGREGEELDSSRDSKNLNSSNTSAQNTFSLNGKTALHQKRNKTENALNTSGASHVTFNEQLTNQTHSTKPTSTSAARNARLARNMAQIEHPLPYANIEENDLTCLQLTRRKVYRFVMSPWFELAVTIFILLNTVCLAIEHHNMDKNIEFVLQIANHVFTGIFILEMVLKLIALGLIGYTKSMWNIFDGLVVLMSIVDVIIEITIARDNGDFTIIRSLRLFRVLKLAQSWSTMRLLLSAIGRSLNALGNLTLILGIIVYMFAVVGTKVFGASYVAEKFPENKVPHWNFSNFGHSIMMIFRVLCGEWIEPLYHCMLATGTWAAAFFMLALIVGNFLVLNLFLALLLNSFADQAMEEELKKRSFIKSKLKWVSSTRKLAKLQKAFKGQKVFPNGEMSLAAASKLALAKKREEEAKNGGGCPSKPALEKKTSFEITSKTSPRNTEAHSDSECPQHQNNENTNNTNKTTKSNNNTLTIANFNELTSPTNGSISGRHMALSPTPSIFSNHSKLNGTTASIASSVALHKLDPLCPKTYCCCFGRKNQNSTTTPGGQQKRPSSSALPGKSEWKMVWMRFQGKVKKLVEHKWFDSFILLLILSSSFVLVFEDIRLPERPQLQTALDILNIVFSVLFLIECILKIIGFGVAGYIKNPWNLLDFIIVSISITSIVLDKSSDSDSGNLKTLRSLRTLRALRPLRAVSRWDGMRIVVNSLLKAIPSIGNVLLVCLVFWLIFSILGVQIFGGRFYKCVDGDGNILDYRIIPNRTECDRHPQYYWKNSNVNFDNSLNGFLPLFQVATFEGWIEVMKDAIDATEVDKQPIPGNNFSAYIYFVIFIIVGAFFILNLFISVIIDNFYRLKKQYDDCGTVEVFLTTEQKQWFSTVKKALTKKPKRIIHRPKNFYQAKLFDFIISPKFESFTMILIFVNIILMMFQHYQQSTDYDRMLYVTNLVFTVIFSIELILRIVALRQQYFLDRWNIFDLGIVILSLIGIVLEYLDVVLQVTPSVLRVARVLRIGRLLRYFNSAKGIRRLLVALVISLPALFNIGALLFLILFIYAIIGMSNFGYVKKNGALNEVVNFETFGSSMMVLFRLATSAGWNEVLDALMISEPDCDPNLNSVPNGNCGTPWIAVAYFVTFILITYLIIVNMYIAVILENFNQAHEQEEIGITDEDIEMFYAVWQLYDPLATQFIDYEKLPFLVANLGPPLGIPFPNKVAVHNLDLPMNDSDEIHCIDVLQALLKRVLGNIENTDTEHYDNMRKTIDMKLQAAFPMRQKEDHKTTTMERLQQVKAASTIQRHFRSWKARSIERQHRISIGVTDENSLQVHPEETHKSSLQRLFTDNKLTRTLSSLSIRSPFARRRLDSSSSQETKTKSPITRSLSAYSGRKSLSRPVNFTDKSPPTKTRSILRSSESGGSPSSGKLSQNTLNSSSISSSTTAKKMPVRKRGHQVSFYTPPSIDDATAPVLETEHHDHLDGIAPHEGDDDIFYSDDDSNSDTDNEAPKDEKCACSDCKTEQNEASARKGQPANIHLIAPYKKPETAPSSVGSSKNSGGTSSSIANKSLINSLTSSQKTDTSVKTHQLTSSSINSSLSVRDMPNVKL</sequence>
<evidence type="ECO:0000256" key="11">
    <source>
        <dbReference type="ARBA" id="ARBA00023136"/>
    </source>
</evidence>
<feature type="region of interest" description="Disordered" evidence="17">
    <location>
        <begin position="654"/>
        <end position="698"/>
    </location>
</feature>
<feature type="compositionally biased region" description="Low complexity" evidence="17">
    <location>
        <begin position="2194"/>
        <end position="2208"/>
    </location>
</feature>
<feature type="transmembrane region" description="Helical" evidence="16">
    <location>
        <begin position="907"/>
        <end position="932"/>
    </location>
</feature>
<feature type="compositionally biased region" description="Acidic residues" evidence="17">
    <location>
        <begin position="99"/>
        <end position="109"/>
    </location>
</feature>
<evidence type="ECO:0000256" key="15">
    <source>
        <dbReference type="ARBA" id="ARBA00023303"/>
    </source>
</evidence>
<feature type="compositionally biased region" description="Low complexity" evidence="17">
    <location>
        <begin position="587"/>
        <end position="597"/>
    </location>
</feature>
<feature type="domain" description="Ion transport" evidence="18">
    <location>
        <begin position="777"/>
        <end position="1009"/>
    </location>
</feature>
<evidence type="ECO:0000256" key="4">
    <source>
        <dbReference type="ARBA" id="ARBA00022475"/>
    </source>
</evidence>
<dbReference type="GO" id="GO:0001518">
    <property type="term" value="C:voltage-gated sodium channel complex"/>
    <property type="evidence" value="ECO:0007669"/>
    <property type="project" value="UniProtKB-UniRule"/>
</dbReference>
<evidence type="ECO:0000256" key="16">
    <source>
        <dbReference type="RuleBase" id="RU361132"/>
    </source>
</evidence>
<feature type="compositionally biased region" description="Low complexity" evidence="17">
    <location>
        <begin position="2061"/>
        <end position="2088"/>
    </location>
</feature>
<keyword evidence="20" id="KW-1185">Reference proteome</keyword>
<evidence type="ECO:0000256" key="3">
    <source>
        <dbReference type="ARBA" id="ARBA00022461"/>
    </source>
</evidence>
<feature type="transmembrane region" description="Helical" evidence="16">
    <location>
        <begin position="245"/>
        <end position="263"/>
    </location>
</feature>
<feature type="transmembrane region" description="Helical" evidence="16">
    <location>
        <begin position="283"/>
        <end position="304"/>
    </location>
</feature>
<dbReference type="FunFam" id="1.20.120.350:FF:000009">
    <property type="entry name" value="Voltage-dependent T-type calcium channel subunit alpha"/>
    <property type="match status" value="1"/>
</dbReference>
<feature type="transmembrane region" description="Helical" evidence="16">
    <location>
        <begin position="1629"/>
        <end position="1647"/>
    </location>
</feature>
<dbReference type="PANTHER" id="PTHR10037">
    <property type="entry name" value="VOLTAGE-GATED CATION CHANNEL CALCIUM AND SODIUM"/>
    <property type="match status" value="1"/>
</dbReference>
<feature type="compositionally biased region" description="Basic and acidic residues" evidence="17">
    <location>
        <begin position="661"/>
        <end position="673"/>
    </location>
</feature>
<evidence type="ECO:0000256" key="14">
    <source>
        <dbReference type="ARBA" id="ARBA00023201"/>
    </source>
</evidence>
<feature type="transmembrane region" description="Helical" evidence="16">
    <location>
        <begin position="944"/>
        <end position="964"/>
    </location>
</feature>
<feature type="domain" description="Ion transport" evidence="18">
    <location>
        <begin position="219"/>
        <end position="494"/>
    </location>
</feature>
<dbReference type="InterPro" id="IPR043203">
    <property type="entry name" value="VGCC_Ca_Na"/>
</dbReference>
<feature type="transmembrane region" description="Helical" evidence="16">
    <location>
        <begin position="808"/>
        <end position="834"/>
    </location>
</feature>
<comment type="caution">
    <text evidence="16">Lacks conserved residue(s) required for the propagation of feature annotation.</text>
</comment>
<feature type="transmembrane region" description="Helical" evidence="16">
    <location>
        <begin position="778"/>
        <end position="796"/>
    </location>
</feature>
<keyword evidence="8 16" id="KW-1133">Transmembrane helix</keyword>
<feature type="transmembrane region" description="Helical" evidence="16">
    <location>
        <begin position="211"/>
        <end position="238"/>
    </location>
</feature>
<feature type="transmembrane region" description="Helical" evidence="16">
    <location>
        <begin position="1375"/>
        <end position="1395"/>
    </location>
</feature>
<feature type="transmembrane region" description="Helical" evidence="16">
    <location>
        <begin position="458"/>
        <end position="488"/>
    </location>
</feature>
<feature type="compositionally biased region" description="Polar residues" evidence="17">
    <location>
        <begin position="2042"/>
        <end position="2060"/>
    </location>
</feature>
<comment type="function">
    <text evidence="16">Mediates the voltage-dependent sodium ion permeability of excitable membranes. Assuming opened or closed conformations in response to the voltage difference across the membrane, the protein forms a sodium-selective channel through which Na(+) ions may pass in accordance with their electrochemical gradient.</text>
</comment>
<keyword evidence="9 16" id="KW-0915">Sodium</keyword>
<feature type="region of interest" description="Disordered" evidence="17">
    <location>
        <begin position="576"/>
        <end position="605"/>
    </location>
</feature>
<dbReference type="FunFam" id="1.20.120.350:FF:000075">
    <property type="entry name" value="Sodium channel protein"/>
    <property type="match status" value="1"/>
</dbReference>
<keyword evidence="6" id="KW-0677">Repeat</keyword>
<feature type="compositionally biased region" description="Polar residues" evidence="17">
    <location>
        <begin position="674"/>
        <end position="690"/>
    </location>
</feature>
<evidence type="ECO:0000256" key="12">
    <source>
        <dbReference type="ARBA" id="ARBA00023157"/>
    </source>
</evidence>
<feature type="compositionally biased region" description="Basic and acidic residues" evidence="17">
    <location>
        <begin position="2151"/>
        <end position="2167"/>
    </location>
</feature>
<feature type="transmembrane region" description="Helical" evidence="16">
    <location>
        <begin position="1279"/>
        <end position="1302"/>
    </location>
</feature>
<feature type="compositionally biased region" description="Polar residues" evidence="17">
    <location>
        <begin position="2209"/>
        <end position="2234"/>
    </location>
</feature>
<feature type="transmembrane region" description="Helical" evidence="16">
    <location>
        <begin position="1682"/>
        <end position="1710"/>
    </location>
</feature>
<keyword evidence="5 16" id="KW-0812">Transmembrane</keyword>
<feature type="compositionally biased region" description="Acidic residues" evidence="17">
    <location>
        <begin position="2133"/>
        <end position="2150"/>
    </location>
</feature>
<dbReference type="Gene3D" id="1.10.238.10">
    <property type="entry name" value="EF-hand"/>
    <property type="match status" value="1"/>
</dbReference>
<feature type="region of interest" description="Disordered" evidence="17">
    <location>
        <begin position="1067"/>
        <end position="1126"/>
    </location>
</feature>
<feature type="domain" description="Ion transport" evidence="18">
    <location>
        <begin position="1239"/>
        <end position="1512"/>
    </location>
</feature>
<keyword evidence="13" id="KW-0325">Glycoprotein</keyword>
<evidence type="ECO:0000256" key="13">
    <source>
        <dbReference type="ARBA" id="ARBA00023180"/>
    </source>
</evidence>
<feature type="compositionally biased region" description="Polar residues" evidence="17">
    <location>
        <begin position="2015"/>
        <end position="2033"/>
    </location>
</feature>
<keyword evidence="11 16" id="KW-0472">Membrane</keyword>
<feature type="transmembrane region" description="Helical" evidence="16">
    <location>
        <begin position="840"/>
        <end position="862"/>
    </location>
</feature>
<dbReference type="Proteomes" id="UP000594262">
    <property type="component" value="Unplaced"/>
</dbReference>
<dbReference type="CDD" id="cd13433">
    <property type="entry name" value="Na_channel_gate"/>
    <property type="match status" value="1"/>
</dbReference>
<feature type="compositionally biased region" description="Basic and acidic residues" evidence="17">
    <location>
        <begin position="21"/>
        <end position="35"/>
    </location>
</feature>
<dbReference type="InterPro" id="IPR001696">
    <property type="entry name" value="Na_channel_asu"/>
</dbReference>
<dbReference type="OrthoDB" id="2984333at2759"/>
<comment type="similarity">
    <text evidence="16">Belongs to the sodium channel (TC 1.A.1.10) family.</text>
</comment>
<feature type="domain" description="Ion transport" evidence="18">
    <location>
        <begin position="1565"/>
        <end position="1815"/>
    </location>
</feature>
<name>A0A7M5UXK1_9CNID</name>
<dbReference type="InterPro" id="IPR027359">
    <property type="entry name" value="Volt_channel_dom_sf"/>
</dbReference>
<feature type="transmembrane region" description="Helical" evidence="16">
    <location>
        <begin position="976"/>
        <end position="1002"/>
    </location>
</feature>
<reference evidence="19" key="1">
    <citation type="submission" date="2021-01" db="UniProtKB">
        <authorList>
            <consortium name="EnsemblMetazoa"/>
        </authorList>
    </citation>
    <scope>IDENTIFICATION</scope>
</reference>
<dbReference type="SUPFAM" id="SSF81324">
    <property type="entry name" value="Voltage-gated potassium channels"/>
    <property type="match status" value="4"/>
</dbReference>
<dbReference type="GO" id="GO:0005248">
    <property type="term" value="F:voltage-gated sodium channel activity"/>
    <property type="evidence" value="ECO:0007669"/>
    <property type="project" value="InterPro"/>
</dbReference>
<feature type="transmembrane region" description="Helical" evidence="16">
    <location>
        <begin position="1779"/>
        <end position="1805"/>
    </location>
</feature>
<evidence type="ECO:0000256" key="7">
    <source>
        <dbReference type="ARBA" id="ARBA00022882"/>
    </source>
</evidence>
<feature type="compositionally biased region" description="Polar residues" evidence="17">
    <location>
        <begin position="1087"/>
        <end position="1097"/>
    </location>
</feature>
<evidence type="ECO:0000256" key="10">
    <source>
        <dbReference type="ARBA" id="ARBA00023065"/>
    </source>
</evidence>
<proteinExistence type="inferred from homology"/>
<evidence type="ECO:0000256" key="2">
    <source>
        <dbReference type="ARBA" id="ARBA00022448"/>
    </source>
</evidence>
<dbReference type="Gene3D" id="1.10.287.70">
    <property type="match status" value="4"/>
</dbReference>
<feature type="transmembrane region" description="Helical" evidence="16">
    <location>
        <begin position="1479"/>
        <end position="1503"/>
    </location>
</feature>
<comment type="subcellular location">
    <subcellularLocation>
        <location evidence="1 16">Cell membrane</location>
        <topology evidence="1 16">Multi-pass membrane protein</topology>
    </subcellularLocation>
</comment>
<dbReference type="InterPro" id="IPR044564">
    <property type="entry name" value="Na_chnl_inactivation_gate"/>
</dbReference>
<dbReference type="GO" id="GO:0086010">
    <property type="term" value="P:membrane depolarization during action potential"/>
    <property type="evidence" value="ECO:0007669"/>
    <property type="project" value="TreeGrafter"/>
</dbReference>
<feature type="transmembrane region" description="Helical" evidence="16">
    <location>
        <begin position="1241"/>
        <end position="1259"/>
    </location>
</feature>
<keyword evidence="7 16" id="KW-0851">Voltage-gated channel</keyword>
<dbReference type="EnsemblMetazoa" id="CLYHEMT000054.2">
    <property type="protein sequence ID" value="CLYHEMP000054.2"/>
    <property type="gene ID" value="CLYHEMG000054"/>
</dbReference>
<accession>A0A7M5UXK1</accession>
<evidence type="ECO:0000256" key="8">
    <source>
        <dbReference type="ARBA" id="ARBA00022989"/>
    </source>
</evidence>
<organism evidence="19 20">
    <name type="scientific">Clytia hemisphaerica</name>
    <dbReference type="NCBI Taxonomy" id="252671"/>
    <lineage>
        <taxon>Eukaryota</taxon>
        <taxon>Metazoa</taxon>
        <taxon>Cnidaria</taxon>
        <taxon>Hydrozoa</taxon>
        <taxon>Hydroidolina</taxon>
        <taxon>Leptothecata</taxon>
        <taxon>Obeliida</taxon>
        <taxon>Clytiidae</taxon>
        <taxon>Clytia</taxon>
    </lineage>
</organism>
<feature type="region of interest" description="Disordered" evidence="17">
    <location>
        <begin position="1"/>
        <end position="43"/>
    </location>
</feature>
<dbReference type="GO" id="GO:0019228">
    <property type="term" value="P:neuronal action potential"/>
    <property type="evidence" value="ECO:0007669"/>
    <property type="project" value="TreeGrafter"/>
</dbReference>
<feature type="region of interest" description="Disordered" evidence="17">
    <location>
        <begin position="2009"/>
        <end position="2109"/>
    </location>
</feature>
<keyword evidence="12" id="KW-1015">Disulfide bond</keyword>
<feature type="compositionally biased region" description="Low complexity" evidence="17">
    <location>
        <begin position="1111"/>
        <end position="1126"/>
    </location>
</feature>
<feature type="transmembrane region" description="Helical" evidence="16">
    <location>
        <begin position="339"/>
        <end position="358"/>
    </location>
</feature>
<feature type="transmembrane region" description="Helical" evidence="16">
    <location>
        <begin position="1595"/>
        <end position="1617"/>
    </location>
</feature>
<evidence type="ECO:0000259" key="18">
    <source>
        <dbReference type="Pfam" id="PF00520"/>
    </source>
</evidence>
<dbReference type="Pfam" id="PF00520">
    <property type="entry name" value="Ion_trans"/>
    <property type="match status" value="4"/>
</dbReference>
<evidence type="ECO:0000256" key="5">
    <source>
        <dbReference type="ARBA" id="ARBA00022692"/>
    </source>
</evidence>
<keyword evidence="14 16" id="KW-0739">Sodium transport</keyword>
<dbReference type="FunFam" id="1.20.120.350:FF:000068">
    <property type="entry name" value="Sodium channel protein"/>
    <property type="match status" value="1"/>
</dbReference>
<dbReference type="InterPro" id="IPR005821">
    <property type="entry name" value="Ion_trans_dom"/>
</dbReference>